<evidence type="ECO:0000313" key="2">
    <source>
        <dbReference type="Proteomes" id="UP000184071"/>
    </source>
</evidence>
<dbReference type="STRING" id="370979.SAMN05443663_10985"/>
<accession>A0A1M5UM56</accession>
<dbReference type="InterPro" id="IPR036249">
    <property type="entry name" value="Thioredoxin-like_sf"/>
</dbReference>
<keyword evidence="2" id="KW-1185">Reference proteome</keyword>
<protein>
    <recommendedName>
        <fullName evidence="3">DUF1223 domain-containing protein</fullName>
    </recommendedName>
</protein>
<evidence type="ECO:0000313" key="1">
    <source>
        <dbReference type="EMBL" id="SHH64079.1"/>
    </source>
</evidence>
<reference evidence="2" key="1">
    <citation type="submission" date="2016-11" db="EMBL/GenBank/DDBJ databases">
        <authorList>
            <person name="Varghese N."/>
            <person name="Submissions S."/>
        </authorList>
    </citation>
    <scope>NUCLEOTIDE SEQUENCE [LARGE SCALE GENOMIC DNA]</scope>
    <source>
        <strain evidence="2">DSM 17963</strain>
    </source>
</reference>
<dbReference type="PANTHER" id="PTHR36057:SF1">
    <property type="entry name" value="LIPOPROTEIN LIPID ATTACHMENT SITE-LIKE PROTEIN, PUTATIVE (DUF1223)-RELATED"/>
    <property type="match status" value="1"/>
</dbReference>
<organism evidence="1 2">
    <name type="scientific">Flavobacterium defluvii</name>
    <dbReference type="NCBI Taxonomy" id="370979"/>
    <lineage>
        <taxon>Bacteria</taxon>
        <taxon>Pseudomonadati</taxon>
        <taxon>Bacteroidota</taxon>
        <taxon>Flavobacteriia</taxon>
        <taxon>Flavobacteriales</taxon>
        <taxon>Flavobacteriaceae</taxon>
        <taxon>Flavobacterium</taxon>
    </lineage>
</organism>
<proteinExistence type="predicted"/>
<dbReference type="Pfam" id="PF06764">
    <property type="entry name" value="DUF1223"/>
    <property type="match status" value="1"/>
</dbReference>
<gene>
    <name evidence="1" type="ORF">SAMN05443663_10985</name>
</gene>
<dbReference type="Gene3D" id="3.40.30.10">
    <property type="entry name" value="Glutaredoxin"/>
    <property type="match status" value="1"/>
</dbReference>
<evidence type="ECO:0008006" key="3">
    <source>
        <dbReference type="Google" id="ProtNLM"/>
    </source>
</evidence>
<dbReference type="PANTHER" id="PTHR36057">
    <property type="match status" value="1"/>
</dbReference>
<dbReference type="Proteomes" id="UP000184071">
    <property type="component" value="Unassembled WGS sequence"/>
</dbReference>
<dbReference type="InterPro" id="IPR010634">
    <property type="entry name" value="DUF1223"/>
</dbReference>
<name>A0A1M5UM56_9FLAO</name>
<dbReference type="AlphaFoldDB" id="A0A1M5UM56"/>
<sequence>MLFLLVGNTIFSQSNQDKKGFALLELYTSEGCSSCPPADELLGKIQNELKDKNVYVLSYHVDYWDKQGWKDIFSNADFTKRQYDYAKYMEKDPIYTPQVIINGKIDYVGSQETSLRNGIKSALSKPVSASLNLETNQNANSLALNYSVEGTSKNSRLLIAVVQKEAKSNVKRGENAHRVLSHYQIVRNLQSVDLNKAKKGTTSVHLPKNYNAQDFEIIGFIQDMNSGAILGVKRV</sequence>
<dbReference type="EMBL" id="FQWC01000009">
    <property type="protein sequence ID" value="SHH64079.1"/>
    <property type="molecule type" value="Genomic_DNA"/>
</dbReference>
<dbReference type="SUPFAM" id="SSF52833">
    <property type="entry name" value="Thioredoxin-like"/>
    <property type="match status" value="1"/>
</dbReference>